<evidence type="ECO:0000256" key="9">
    <source>
        <dbReference type="SAM" id="Coils"/>
    </source>
</evidence>
<keyword evidence="8" id="KW-0539">Nucleus</keyword>
<keyword evidence="4" id="KW-0863">Zinc-finger</keyword>
<evidence type="ECO:0000256" key="6">
    <source>
        <dbReference type="ARBA" id="ARBA00023015"/>
    </source>
</evidence>
<feature type="compositionally biased region" description="Basic and acidic residues" evidence="10">
    <location>
        <begin position="266"/>
        <end position="277"/>
    </location>
</feature>
<dbReference type="InterPro" id="IPR016197">
    <property type="entry name" value="Chromo-like_dom_sf"/>
</dbReference>
<feature type="region of interest" description="Disordered" evidence="10">
    <location>
        <begin position="263"/>
        <end position="305"/>
    </location>
</feature>
<evidence type="ECO:0000256" key="7">
    <source>
        <dbReference type="ARBA" id="ARBA00023163"/>
    </source>
</evidence>
<dbReference type="Gene3D" id="3.30.40.10">
    <property type="entry name" value="Zinc/RING finger domain, C3HC4 (zinc finger)"/>
    <property type="match status" value="1"/>
</dbReference>
<dbReference type="InterPro" id="IPR034732">
    <property type="entry name" value="EPHD"/>
</dbReference>
<evidence type="ECO:0000256" key="5">
    <source>
        <dbReference type="ARBA" id="ARBA00022833"/>
    </source>
</evidence>
<sequence>MSAICKDQTGGDDICHGYCPLIEDFNCDSSGSLTSLDYLETDLSDCSNATEKPSEAAPLHTEFHASTIVAEPIIKRKEKRPKKSCADIVAPTSAKKSIVPLPACHSFEDIITTGAFLTRATLRKLGVASSLVDPETLDSGLGVGNRVKVLSLDKRWYIAVVLAIAAGKVLVHYPSWDHSYNEWVAIDSRRLIYREKQGLTDRDDAREVFLQLDDLDSSSNFPELDRFDLQRAIKEALGTASEDIQDENECNDVANGAFLAESVIDDGNKPDKADQNLKHARGRPQGSRNRKRAGHIKRRAHRPPQKAVKAAESEVQQTLADTASNAVVVAPEVPKEMRISEVRFLSNTNNPYAKRPRAEDMFESDSDEPACQYKAKAVDSRNCEKITADNELPSKRSKAVDNRPSGSQPKDNAIWELTRGPYVTTGAFFTRRTIKSLTLSESTGGIMKDHHGYYPGQLVEVMNANRTWYTGRVISYANKKFLVNYVGWPHSHNEWIPAGSKRMRTATDLQMDNATELQSMETEDDARRICAVLVDEYNAYIDALEKEKAEKESLKRQKKQTRKIPVNTRIVKPTERAVTDDVNKAEANSATAGQAEDYEDIDSSVEPISVDFEYTPVPQLLRVKDYTKLYKRGMLVAARDRNKLWWKAQIVDIKTFRLRIHYIGFPSAWDEWMEMNTQRIMIHKTFDYTVDDGLSDHQDNALDLDHGSASDDEDNLQPNHDVLYDSKAEESDRCDGGDSVGTGRSNRLEKHTPVVVRPTKRIGRPPGPETKSAPLSLRLALKASMSDHIMHEQCHPEDIGIFHLPKEHMTVREYSIFLKVGDKVRIRDRSKQWQECMIVDFKHGNIRICYDGFSDEYNQWIPVNSDRIKILRKTIESDGRLEKLEKESRIALRRKREKMRAQRRKTKQAALASLVCLAESLEYIVDRTELRRLTNAKKLDSNLAASPEVTTLVENDFSDPEDMPLLCRLIETDSDVADSIPLITRLQLNQNLGTHRSPSIKQHGQKANTIDDDCMLDDSPTWFVYCNQCSIVIRTFRYYCTECEKPSDGYDYESFDMCLVCFSKGFPAEHPHPQTSFARAAVGDAESIVEFTKQMLAKYQRMYQQNASKDSVDTFAGILDVYEPDTFDTSYTHVIQDNSLWKRLAIGLHGTTASTGAIAKPAIFGKVVGLSNRSRIISSIDSTSDEDTSNGQKHNAGTSRQSNSKKSSVEQYLSPHELLPRCAFCGDDDPDENGLLGGFIENCPLILTSTREDGVIRRRRFWAHVACAKYSPEVLTSSSGRWYNVAAALRRARTIKCAKCKKRGATIGCFYERCQKSYHVSCTGMPKSFFESGRTFWCARHARVVKGFSVPDNERAARDTSGDNNVAMVLPKCASCNHELTSDLMWMVCLECSPDPLQQFNICLTCYESKDALATHPHKKRCFREHMSQNSGNAAGHIQTRLNKKTTNCHYCRSRQSRRWRKGYGGVVMCENCFNMANSLSKGDRNGDFADPLYQHDDIIAEDNDSPEQLEVVALNPFGSSNAGTHQGALVEDYTQSIYFTRETCAASSRIGLLPVSQQPLGRLNSYGPTDSMLFTLKVDTTYFDIPGRAPRWGSHSGTDYHGTWLPQTVRRALLRYTRRGERVLSNFLGRGTDAIECFLLSRKCIGVDINPSAVSLSQRNCSFTILPELNMSVEFRPVIMQGDARNLCSSLWPGADYFAEDESFDHILSHPPYKDCVLYSTNIEGDLSRFPGPEEFQKEMDKVIAQSWRLLKTGRHVTLGIGDNRAECFYIPVSYQLIRSYICNGFELDELLVKRQRYCQAFGLGTYLCVQFDFLMFTHEFIATLRKVPKDRIDLMYLTDEGYAENASLGFHYPMAEGEQDYNGNNSKDGRSRENRAIITNRQLREVPVSPIARKSVVMGSVWTFGRHPAQTFPHLCMSRMVERFGRDESNWEQIDVDLPVVGSHLPIQMNVVNPEAAGSKARNSIDSNIVGAVDDCMDKDNDNDADSAQSGSENSEFHDNGTHAGDYEKARQRQIQENREQLLHLGLVSELGEDTTDIAHYLKMTAMPPRLPVSETPLALIVVPHVPNVKLVRSHISPYRQALVQITHDASRRLCPSGLLVLGVQDVRDEHGKLWPLGMLVLEDVQRAVGTIRLRLKEFIVVIENGHARKRDDVISRDSFADERCIVGIDSPDIHVPIVHAYYMVFMKLK</sequence>
<dbReference type="InterPro" id="IPR011011">
    <property type="entry name" value="Znf_FYVE_PHD"/>
</dbReference>
<dbReference type="Pfam" id="PF13832">
    <property type="entry name" value="zf-HC5HC2H_2"/>
    <property type="match status" value="1"/>
</dbReference>
<evidence type="ECO:0000259" key="11">
    <source>
        <dbReference type="PROSITE" id="PS51805"/>
    </source>
</evidence>
<keyword evidence="3" id="KW-0677">Repeat</keyword>
<evidence type="ECO:0000256" key="10">
    <source>
        <dbReference type="SAM" id="MobiDB-lite"/>
    </source>
</evidence>
<dbReference type="Proteomes" id="UP001151518">
    <property type="component" value="Unassembled WGS sequence"/>
</dbReference>
<feature type="compositionally biased region" description="Basic and acidic residues" evidence="10">
    <location>
        <begin position="722"/>
        <end position="736"/>
    </location>
</feature>
<dbReference type="SMART" id="SM00249">
    <property type="entry name" value="PHD"/>
    <property type="match status" value="1"/>
</dbReference>
<feature type="compositionally biased region" description="Basic residues" evidence="10">
    <location>
        <begin position="278"/>
        <end position="304"/>
    </location>
</feature>
<organism evidence="12 13">
    <name type="scientific">Coemansia spiralis</name>
    <dbReference type="NCBI Taxonomy" id="417178"/>
    <lineage>
        <taxon>Eukaryota</taxon>
        <taxon>Fungi</taxon>
        <taxon>Fungi incertae sedis</taxon>
        <taxon>Zoopagomycota</taxon>
        <taxon>Kickxellomycotina</taxon>
        <taxon>Kickxellomycetes</taxon>
        <taxon>Kickxellales</taxon>
        <taxon>Kickxellaceae</taxon>
        <taxon>Coemansia</taxon>
    </lineage>
</organism>
<feature type="compositionally biased region" description="Basic and acidic residues" evidence="10">
    <location>
        <begin position="699"/>
        <end position="709"/>
    </location>
</feature>
<keyword evidence="9" id="KW-0175">Coiled coil</keyword>
<feature type="compositionally biased region" description="Basic and acidic residues" evidence="10">
    <location>
        <begin position="1997"/>
        <end position="2006"/>
    </location>
</feature>
<evidence type="ECO:0000313" key="13">
    <source>
        <dbReference type="Proteomes" id="UP001151518"/>
    </source>
</evidence>
<dbReference type="PANTHER" id="PTHR45888">
    <property type="entry name" value="HL01030P-RELATED"/>
    <property type="match status" value="1"/>
</dbReference>
<feature type="region of interest" description="Disordered" evidence="10">
    <location>
        <begin position="699"/>
        <end position="772"/>
    </location>
</feature>
<proteinExistence type="predicted"/>
<dbReference type="OrthoDB" id="161570at2759"/>
<gene>
    <name evidence="12" type="ORF">GGI25_005898</name>
</gene>
<feature type="region of interest" description="Disordered" evidence="10">
    <location>
        <begin position="389"/>
        <end position="412"/>
    </location>
</feature>
<name>A0A9W8KVT6_9FUNG</name>
<keyword evidence="2" id="KW-0479">Metal-binding</keyword>
<keyword evidence="6" id="KW-0805">Transcription regulation</keyword>
<dbReference type="InterPro" id="IPR001965">
    <property type="entry name" value="Znf_PHD"/>
</dbReference>
<comment type="subcellular location">
    <subcellularLocation>
        <location evidence="1">Nucleus</location>
    </subcellularLocation>
</comment>
<feature type="coiled-coil region" evidence="9">
    <location>
        <begin position="534"/>
        <end position="564"/>
    </location>
</feature>
<feature type="compositionally biased region" description="Polar residues" evidence="10">
    <location>
        <begin position="1191"/>
        <end position="1207"/>
    </location>
</feature>
<dbReference type="SUPFAM" id="SSF57903">
    <property type="entry name" value="FYVE/PHD zinc finger"/>
    <property type="match status" value="1"/>
</dbReference>
<dbReference type="Gene3D" id="2.30.30.140">
    <property type="match status" value="4"/>
</dbReference>
<reference evidence="12" key="1">
    <citation type="submission" date="2022-07" db="EMBL/GenBank/DDBJ databases">
        <title>Phylogenomic reconstructions and comparative analyses of Kickxellomycotina fungi.</title>
        <authorList>
            <person name="Reynolds N.K."/>
            <person name="Stajich J.E."/>
            <person name="Barry K."/>
            <person name="Grigoriev I.V."/>
            <person name="Crous P."/>
            <person name="Smith M.E."/>
        </authorList>
    </citation>
    <scope>NUCLEOTIDE SEQUENCE</scope>
    <source>
        <strain evidence="12">NRRL 3115</strain>
    </source>
</reference>
<evidence type="ECO:0000256" key="8">
    <source>
        <dbReference type="ARBA" id="ARBA00023242"/>
    </source>
</evidence>
<evidence type="ECO:0000256" key="1">
    <source>
        <dbReference type="ARBA" id="ARBA00004123"/>
    </source>
</evidence>
<dbReference type="Gene3D" id="3.40.50.150">
    <property type="entry name" value="Vaccinia Virus protein VP39"/>
    <property type="match status" value="2"/>
</dbReference>
<evidence type="ECO:0000256" key="2">
    <source>
        <dbReference type="ARBA" id="ARBA00022723"/>
    </source>
</evidence>
<keyword evidence="5" id="KW-0862">Zinc</keyword>
<dbReference type="GO" id="GO:0008270">
    <property type="term" value="F:zinc ion binding"/>
    <property type="evidence" value="ECO:0007669"/>
    <property type="project" value="UniProtKB-KW"/>
</dbReference>
<evidence type="ECO:0000256" key="3">
    <source>
        <dbReference type="ARBA" id="ARBA00022737"/>
    </source>
</evidence>
<accession>A0A9W8KVT6</accession>
<dbReference type="SUPFAM" id="SSF57850">
    <property type="entry name" value="RING/U-box"/>
    <property type="match status" value="1"/>
</dbReference>
<dbReference type="GO" id="GO:0005634">
    <property type="term" value="C:nucleus"/>
    <property type="evidence" value="ECO:0007669"/>
    <property type="project" value="UniProtKB-SubCell"/>
</dbReference>
<evidence type="ECO:0000313" key="12">
    <source>
        <dbReference type="EMBL" id="KAJ2670287.1"/>
    </source>
</evidence>
<dbReference type="EMBL" id="JANBTW010000128">
    <property type="protein sequence ID" value="KAJ2670287.1"/>
    <property type="molecule type" value="Genomic_DNA"/>
</dbReference>
<feature type="region of interest" description="Disordered" evidence="10">
    <location>
        <begin position="1975"/>
        <end position="2006"/>
    </location>
</feature>
<feature type="region of interest" description="Disordered" evidence="10">
    <location>
        <begin position="1181"/>
        <end position="1207"/>
    </location>
</feature>
<dbReference type="PROSITE" id="PS51805">
    <property type="entry name" value="EPHD"/>
    <property type="match status" value="1"/>
</dbReference>
<dbReference type="InterPro" id="IPR013083">
    <property type="entry name" value="Znf_RING/FYVE/PHD"/>
</dbReference>
<dbReference type="SUPFAM" id="SSF53335">
    <property type="entry name" value="S-adenosyl-L-methionine-dependent methyltransferases"/>
    <property type="match status" value="2"/>
</dbReference>
<dbReference type="InterPro" id="IPR029063">
    <property type="entry name" value="SAM-dependent_MTases_sf"/>
</dbReference>
<evidence type="ECO:0000256" key="4">
    <source>
        <dbReference type="ARBA" id="ARBA00022771"/>
    </source>
</evidence>
<keyword evidence="7" id="KW-0804">Transcription</keyword>
<dbReference type="CDD" id="cd20104">
    <property type="entry name" value="MBT_PHF20L1-like"/>
    <property type="match status" value="1"/>
</dbReference>
<protein>
    <recommendedName>
        <fullName evidence="11">PHD-type domain-containing protein</fullName>
    </recommendedName>
</protein>
<dbReference type="SUPFAM" id="SSF54160">
    <property type="entry name" value="Chromo domain-like"/>
    <property type="match status" value="4"/>
</dbReference>
<dbReference type="PANTHER" id="PTHR45888:SF5">
    <property type="entry name" value="D4, ISOFORM A"/>
    <property type="match status" value="1"/>
</dbReference>
<feature type="domain" description="PHD-type" evidence="11">
    <location>
        <begin position="1219"/>
        <end position="1342"/>
    </location>
</feature>
<feature type="compositionally biased region" description="Basic and acidic residues" evidence="10">
    <location>
        <begin position="389"/>
        <end position="401"/>
    </location>
</feature>
<comment type="caution">
    <text evidence="12">The sequence shown here is derived from an EMBL/GenBank/DDBJ whole genome shotgun (WGS) entry which is preliminary data.</text>
</comment>